<dbReference type="GO" id="GO:0005509">
    <property type="term" value="F:calcium ion binding"/>
    <property type="evidence" value="ECO:0007669"/>
    <property type="project" value="InterPro"/>
</dbReference>
<dbReference type="Gene3D" id="2.60.40.10">
    <property type="entry name" value="Immunoglobulins"/>
    <property type="match status" value="1"/>
</dbReference>
<dbReference type="Proteomes" id="UP000295313">
    <property type="component" value="Unassembled WGS sequence"/>
</dbReference>
<gene>
    <name evidence="1" type="ORF">B0I22_3308</name>
</gene>
<dbReference type="Gene3D" id="4.10.1080.10">
    <property type="entry name" value="TSP type-3 repeat"/>
    <property type="match status" value="1"/>
</dbReference>
<evidence type="ECO:0008006" key="3">
    <source>
        <dbReference type="Google" id="ProtNLM"/>
    </source>
</evidence>
<dbReference type="EMBL" id="SOEO01000003">
    <property type="protein sequence ID" value="TDX83230.1"/>
    <property type="molecule type" value="Genomic_DNA"/>
</dbReference>
<dbReference type="Gene3D" id="2.60.40.3440">
    <property type="match status" value="2"/>
</dbReference>
<keyword evidence="2" id="KW-1185">Reference proteome</keyword>
<sequence length="1819" mass="192390">MKRHFILYSNIKLLMFSIIFLALNVTQVFAQTTVSKRISLANDDVEQALSGKMYFDSTDLELGYDDFDNQRNQTIGLLFRDLSIPQGATITNAYVRFTADGSSSGSVSLRIFGHNTNSGAAFSNANYHLTDLPKTVSVDWSPASWSSSSTYNTPDIKTIIQQIVDRAGWASGNNISVIIQDTSGNSNYRKAYAYNGSTSRAAELVVTYTICSPEISAPVFVLGNSSNRCPGTIGTTYTANSAGATSIIYSISNSGTGTQPAINASTGTVTYAANWSGTSVITATAQGCKGPKTSTHTVTTGPQVGTPVFASNSNRRCSSAGSVDYTATASGATSITYSISNTGTGTQPSIIASTGRVTYPANWIGTSTITALASGCSTTASATFVVSSKAVHAIDDEAAGEVGTPLNFNVLTNDLCSPNASTLTLVTQPANGIVQISTGGQLTYLPNGNFVGIDTFVYRVCNAPAGDCSDATVTVRIIGDGVSACSNVGLPHTYYVPFPENTTQLRKALRSASSSTSHTTQAQNILSIKTIFSGTVIYYDHWEDGFEATTGAKTQSTTQVWGDGNLTNGVAPGYSTDILPEGAIINLESTFAYRAGGGDTTSNSSIQYDGRDKIYTSNPITMVKVVADAGTVANPLMPVQSLKTNVVDMSKFGNLYVIPFGEDIYNLQNPTQFTTVFNYVGVFVRASKNGTVVTLDYNGPNVSGGIIQSPVLAEGQVWFYDGNETEPGTPPANANQTGAALPPNKNNASDIKSGAIITSNHPVGVDLVFGDLFNFGTRNIPLLPAKYYGNTYFSPVHTAPHTIENAVDGVPTYAIFANSLGTPITVNWQSGLGSTGSVVIPANGYTSLKLTDAAAYRFKSASGQSFTAVTVIDVAESSVSNGSGSHAGGFDWAFSMIPEEQLSSFVSTAWAPGRYGTTQSPSQNYHPVWVTTPTATTIYVKYNGQVKGTSGSTSPCGLKYDIAYPVSALQSLRILDPNDGDQTGMSIYTCDGTKISGVWGQYSATAPGGNPALDVGYVLTPECMNHILEAYDDRSVTFPDTPVTISVLNNDVGVLDPSQLTVVADPLNGTYTVNPNGTIVYTPNPGFTGTDTLTYQICNADRSLCDTAVVTVVVGCYNVEWKHNISGKVFTDENYNAVLDLTEDGYQHTVNLYRDTNGNGILDVSETTPIQTKMSESNGNYLFQVDTPAPTTQAIHDFATVSYTAGTGWASGWVEEGETTSPSAGSIQIVSGQLRFTGDATRSIKRTVTGATNNAILTFDYRGEGLEGLATERLVIQAGPTATGPWTELGSLHSINNLNSSTKSYNIPSTLVGTGMTIRFTTSGIQDDFIYVDNVRVQSIPTVNYIAQLAQPIPTNKFQTLPVAPATAYPIAMRGFDSRCNLNFGLADIVDPCEISVTNPDSDGDGISDYCDMDDDNDGILDTAECSNTINDMFAVYSGGGLTNITPSDFGLALGAKNQNVTRDLSAKFGYPVNSGAVIISLSNASVHPGSDAWWTKVGETPSVWKITGTMSAFVLMSQNPEYYGQDSKTIHIYDSATVIPVTVPDMANQTAVPGTWDIIETSSAKSLRNLQTASTSVVNNPASTGSGNWRYVNMNFGTKHFGFSTTTPHANPTYAVLLYLECDSDGDGIPNRLDLDSDADGCSDAFEGGANINQASLLTSGGTLSGGSTTVNQNICTTCVSTSGTNIGLPQFATLPSGYSNTTGQTIGDSQNAAVKNCYCTQPPSAGTGEITKVGISVQQKQEGWPENIPNGHIVLESKEKGLVITRVNHVSFTPQATDSITAPFAGMLVYDIQDSCVKLYNGINWKCIERSCNDTSN</sequence>
<dbReference type="InterPro" id="IPR013783">
    <property type="entry name" value="Ig-like_fold"/>
</dbReference>
<name>A0A4R8I5G6_9FLAO</name>
<dbReference type="SUPFAM" id="SSF103647">
    <property type="entry name" value="TSP type-3 repeat"/>
    <property type="match status" value="1"/>
</dbReference>
<comment type="caution">
    <text evidence="1">The sequence shown here is derived from an EMBL/GenBank/DDBJ whole genome shotgun (WGS) entry which is preliminary data.</text>
</comment>
<dbReference type="Pfam" id="PF17963">
    <property type="entry name" value="Big_9"/>
    <property type="match status" value="2"/>
</dbReference>
<proteinExistence type="predicted"/>
<protein>
    <recommendedName>
        <fullName evidence="3">Gliding motility-associated-like protein</fullName>
    </recommendedName>
</protein>
<organism evidence="1 2">
    <name type="scientific">Epilithonimonas xixisoli</name>
    <dbReference type="NCBI Taxonomy" id="1476462"/>
    <lineage>
        <taxon>Bacteria</taxon>
        <taxon>Pseudomonadati</taxon>
        <taxon>Bacteroidota</taxon>
        <taxon>Flavobacteriia</taxon>
        <taxon>Flavobacteriales</taxon>
        <taxon>Weeksellaceae</taxon>
        <taxon>Chryseobacterium group</taxon>
        <taxon>Epilithonimonas</taxon>
    </lineage>
</organism>
<accession>A0A4R8I5G6</accession>
<reference evidence="1 2" key="1">
    <citation type="submission" date="2019-03" db="EMBL/GenBank/DDBJ databases">
        <title>Genomic Encyclopedia of Type Strains, Phase III (KMG-III): the genomes of soil and plant-associated and newly described type strains.</title>
        <authorList>
            <person name="Whitman W."/>
        </authorList>
    </citation>
    <scope>NUCLEOTIDE SEQUENCE [LARGE SCALE GENOMIC DNA]</scope>
    <source>
        <strain evidence="1 2">CGMCC 1.12802</strain>
    </source>
</reference>
<evidence type="ECO:0000313" key="1">
    <source>
        <dbReference type="EMBL" id="TDX83230.1"/>
    </source>
</evidence>
<dbReference type="InterPro" id="IPR028974">
    <property type="entry name" value="TSP_type-3_rpt"/>
</dbReference>
<evidence type="ECO:0000313" key="2">
    <source>
        <dbReference type="Proteomes" id="UP000295313"/>
    </source>
</evidence>